<gene>
    <name evidence="3" type="ORF">AK88_01250</name>
</gene>
<evidence type="ECO:0000256" key="1">
    <source>
        <dbReference type="SAM" id="MobiDB-lite"/>
    </source>
</evidence>
<organism evidence="3 4">
    <name type="scientific">Plasmodium fragile</name>
    <dbReference type="NCBI Taxonomy" id="5857"/>
    <lineage>
        <taxon>Eukaryota</taxon>
        <taxon>Sar</taxon>
        <taxon>Alveolata</taxon>
        <taxon>Apicomplexa</taxon>
        <taxon>Aconoidasida</taxon>
        <taxon>Haemosporida</taxon>
        <taxon>Plasmodiidae</taxon>
        <taxon>Plasmodium</taxon>
        <taxon>Plasmodium (Plasmodium)</taxon>
    </lineage>
</organism>
<feature type="compositionally biased region" description="Acidic residues" evidence="1">
    <location>
        <begin position="84"/>
        <end position="109"/>
    </location>
</feature>
<accession>A0A0D9QQ42</accession>
<dbReference type="EMBL" id="KQ001654">
    <property type="protein sequence ID" value="KJP89164.1"/>
    <property type="molecule type" value="Genomic_DNA"/>
</dbReference>
<reference evidence="3 4" key="1">
    <citation type="submission" date="2014-03" db="EMBL/GenBank/DDBJ databases">
        <title>The Genome Sequence of Plasmodium fragile nilgiri.</title>
        <authorList>
            <consortium name="The Broad Institute Genomics Platform"/>
            <consortium name="The Broad Institute Genome Sequencing Center for Infectious Disease"/>
            <person name="Neafsey D."/>
            <person name="Duraisingh M."/>
            <person name="Young S.K."/>
            <person name="Zeng Q."/>
            <person name="Gargeya S."/>
            <person name="Abouelleil A."/>
            <person name="Alvarado L."/>
            <person name="Chapman S.B."/>
            <person name="Gainer-Dewar J."/>
            <person name="Goldberg J."/>
            <person name="Griggs A."/>
            <person name="Gujja S."/>
            <person name="Hansen M."/>
            <person name="Howarth C."/>
            <person name="Imamovic A."/>
            <person name="Larimer J."/>
            <person name="Pearson M."/>
            <person name="Poon T.W."/>
            <person name="Priest M."/>
            <person name="Roberts A."/>
            <person name="Saif S."/>
            <person name="Shea T."/>
            <person name="Sykes S."/>
            <person name="Wortman J."/>
            <person name="Nusbaum C."/>
            <person name="Birren B."/>
        </authorList>
    </citation>
    <scope>NUCLEOTIDE SEQUENCE [LARGE SCALE GENOMIC DNA]</scope>
    <source>
        <strain evidence="4">nilgiri</strain>
    </source>
</reference>
<name>A0A0D9QQ42_PLAFR</name>
<dbReference type="OrthoDB" id="386576at2759"/>
<dbReference type="Gene3D" id="6.10.280.180">
    <property type="entry name" value="Plasmodium RESA, N-terminal helical domain"/>
    <property type="match status" value="1"/>
</dbReference>
<dbReference type="InterPro" id="IPR044885">
    <property type="entry name" value="PRESA_N_sf"/>
</dbReference>
<feature type="region of interest" description="Disordered" evidence="1">
    <location>
        <begin position="53"/>
        <end position="149"/>
    </location>
</feature>
<evidence type="ECO:0000259" key="2">
    <source>
        <dbReference type="Pfam" id="PF09687"/>
    </source>
</evidence>
<evidence type="ECO:0000313" key="3">
    <source>
        <dbReference type="EMBL" id="KJP89164.1"/>
    </source>
</evidence>
<feature type="compositionally biased region" description="Basic and acidic residues" evidence="1">
    <location>
        <begin position="110"/>
        <end position="124"/>
    </location>
</feature>
<keyword evidence="4" id="KW-1185">Reference proteome</keyword>
<protein>
    <recommendedName>
        <fullName evidence="2">Plasmodium RESA N-terminal domain-containing protein</fullName>
    </recommendedName>
</protein>
<evidence type="ECO:0000313" key="4">
    <source>
        <dbReference type="Proteomes" id="UP000054561"/>
    </source>
</evidence>
<dbReference type="Pfam" id="PF09687">
    <property type="entry name" value="PRESAN"/>
    <property type="match status" value="1"/>
</dbReference>
<dbReference type="RefSeq" id="XP_012334309.1">
    <property type="nucleotide sequence ID" value="XM_012478886.1"/>
</dbReference>
<dbReference type="GeneID" id="24266564"/>
<dbReference type="VEuPathDB" id="PlasmoDB:AK88_01250"/>
<proteinExistence type="predicted"/>
<dbReference type="InterPro" id="IPR019111">
    <property type="entry name" value="PRESA_N"/>
</dbReference>
<feature type="domain" description="Plasmodium RESA N-terminal" evidence="2">
    <location>
        <begin position="203"/>
        <end position="327"/>
    </location>
</feature>
<dbReference type="OMA" id="FIGYYYF"/>
<dbReference type="AlphaFoldDB" id="A0A0D9QQ42"/>
<feature type="compositionally biased region" description="Basic and acidic residues" evidence="1">
    <location>
        <begin position="61"/>
        <end position="83"/>
    </location>
</feature>
<sequence>MIGLGKWNATLLGGTLFGALMLNSLSYPQSAHRGRSLSELSLYLAGITDPENYHLGGHQPRAHDVDNDSKSENDDENDSKSENDLENDSNSESDLESEYESESDYEDDSNSEHDYESTDTSDHYAHRRPGHDQISPVQNNRPGNTSNTQQTQQINVYQNENHMIVRNEKNVPLHPENAYLVQKYSKDGNLPFECTKDDFVQILTNRQILRKVTYIALDISIRKAFIGYYYFIVYLNRCYYKMMNKLNNWFMNIASARNVPHPVQVVYWQKCRTYLLWDLRKIEEMSTKYFDALISQSPRVWTINYEVFLRRCKTLWRKTIMNTRERWSRVLSWWIVKYNQDMQYWQQQHQGQPWEQRAPFLGDQGQPWEQRAPFLGDQGQATMDSTDTLSCTTLGDDNNSDDHISL</sequence>
<dbReference type="Proteomes" id="UP000054561">
    <property type="component" value="Unassembled WGS sequence"/>
</dbReference>